<dbReference type="GO" id="GO:0003723">
    <property type="term" value="F:RNA binding"/>
    <property type="evidence" value="ECO:0007669"/>
    <property type="project" value="InterPro"/>
</dbReference>
<feature type="region of interest" description="Disordered" evidence="9">
    <location>
        <begin position="805"/>
        <end position="841"/>
    </location>
</feature>
<accession>A0A9P6QLV1</accession>
<dbReference type="SMART" id="SM00320">
    <property type="entry name" value="WD40"/>
    <property type="match status" value="8"/>
</dbReference>
<dbReference type="PROSITE" id="PS50294">
    <property type="entry name" value="WD_REPEATS_REGION"/>
    <property type="match status" value="2"/>
</dbReference>
<evidence type="ECO:0000256" key="2">
    <source>
        <dbReference type="ARBA" id="ARBA00022517"/>
    </source>
</evidence>
<evidence type="ECO:0000256" key="5">
    <source>
        <dbReference type="ARBA" id="ARBA00022737"/>
    </source>
</evidence>
<keyword evidence="6" id="KW-0804">Transcription</keyword>
<gene>
    <name evidence="11" type="ORF">DFQ27_001496</name>
</gene>
<dbReference type="InterPro" id="IPR036322">
    <property type="entry name" value="WD40_repeat_dom_sf"/>
</dbReference>
<comment type="subcellular location">
    <subcellularLocation>
        <location evidence="1">Nucleus</location>
        <location evidence="1">Nucleolus</location>
    </subcellularLocation>
</comment>
<dbReference type="SUPFAM" id="SSF82171">
    <property type="entry name" value="DPP6 N-terminal domain-like"/>
    <property type="match status" value="1"/>
</dbReference>
<evidence type="ECO:0000313" key="11">
    <source>
        <dbReference type="EMBL" id="KAG0269947.1"/>
    </source>
</evidence>
<keyword evidence="5" id="KW-0677">Repeat</keyword>
<dbReference type="InterPro" id="IPR015943">
    <property type="entry name" value="WD40/YVTN_repeat-like_dom_sf"/>
</dbReference>
<evidence type="ECO:0000256" key="6">
    <source>
        <dbReference type="ARBA" id="ARBA00023163"/>
    </source>
</evidence>
<evidence type="ECO:0000313" key="12">
    <source>
        <dbReference type="Proteomes" id="UP000807716"/>
    </source>
</evidence>
<dbReference type="PROSITE" id="PS00678">
    <property type="entry name" value="WD_REPEATS_1"/>
    <property type="match status" value="1"/>
</dbReference>
<reference evidence="11" key="1">
    <citation type="journal article" date="2020" name="Fungal Divers.">
        <title>Resolving the Mortierellaceae phylogeny through synthesis of multi-gene phylogenetics and phylogenomics.</title>
        <authorList>
            <person name="Vandepol N."/>
            <person name="Liber J."/>
            <person name="Desiro A."/>
            <person name="Na H."/>
            <person name="Kennedy M."/>
            <person name="Barry K."/>
            <person name="Grigoriev I.V."/>
            <person name="Miller A.N."/>
            <person name="O'Donnell K."/>
            <person name="Stajich J.E."/>
            <person name="Bonito G."/>
        </authorList>
    </citation>
    <scope>NUCLEOTIDE SEQUENCE</scope>
    <source>
        <strain evidence="11">BC1065</strain>
    </source>
</reference>
<dbReference type="AlphaFoldDB" id="A0A9P6QLV1"/>
<feature type="domain" description="WD repeat-containing protein 75 second beta-propeller" evidence="10">
    <location>
        <begin position="356"/>
        <end position="674"/>
    </location>
</feature>
<name>A0A9P6QLV1_9FUNG</name>
<dbReference type="OrthoDB" id="4096at2759"/>
<evidence type="ECO:0000256" key="3">
    <source>
        <dbReference type="ARBA" id="ARBA00022552"/>
    </source>
</evidence>
<protein>
    <recommendedName>
        <fullName evidence="10">WD repeat-containing protein 75 second beta-propeller domain-containing protein</fullName>
    </recommendedName>
</protein>
<keyword evidence="2" id="KW-0690">Ribosome biogenesis</keyword>
<feature type="repeat" description="WD" evidence="8">
    <location>
        <begin position="457"/>
        <end position="503"/>
    </location>
</feature>
<evidence type="ECO:0000259" key="10">
    <source>
        <dbReference type="Pfam" id="PF23769"/>
    </source>
</evidence>
<keyword evidence="7" id="KW-0539">Nucleus</keyword>
<dbReference type="InterPro" id="IPR057644">
    <property type="entry name" value="Beta-prop_WDR75_2nd"/>
</dbReference>
<feature type="region of interest" description="Disordered" evidence="9">
    <location>
        <begin position="749"/>
        <end position="779"/>
    </location>
</feature>
<comment type="caution">
    <text evidence="11">The sequence shown here is derived from an EMBL/GenBank/DDBJ whole genome shotgun (WGS) entry which is preliminary data.</text>
</comment>
<dbReference type="GO" id="GO:0032040">
    <property type="term" value="C:small-subunit processome"/>
    <property type="evidence" value="ECO:0007669"/>
    <property type="project" value="InterPro"/>
</dbReference>
<sequence>MRLSDYPVVFTKDSNYFFSCNSKSIRILSVETGQAVRVLSTSAAEGGHTDTVTGVMLNPRNSLQLYSCSLDGTIKLWDFNDAQLLKTYDVGVPITHMTMHESIPNDVYLVTTKKSTKRFHAHQLKKTGGARAKENSVLLRYSFKSSSRKRLVRLLKTRLCSGLAISSDGEYLVMAGRYKLHVINIASGNGIDSGAVTENDESRFRCYLTPERITALAFHPTEGCIATGDERGRITLWYCFGKNADRPITTVMHWHAHKVASLTFTSDGSYLLSGGEESVLVIWQLATGFKQFLPRLGSEIKHITVSPDQSLYAIGHQDNSVNVIRSMDLKIKTVIQGLKFPHVGGHASSNPLNIGLIVEPRQGHVVLNGLPGTLQFYDPIKEQHIMELEISPRNKVSRADEKEIVPPQVLHCAFSSDGRWMATVDGRDDHETTPELYLKFWEYNEDAHTYVLNTRVDNPHAGQITSLHFNPRSGATAEPMVVTTSVDGKFKIWQLAQQGETRRGIEAEHAWGCRSTGFYRDMVPRCAGFSSDGSLLAVAYGQIITLWNPYLNALQGTLTMPPENRPIRHLTFVKNSPFLVAATKDHLYSWNLLTCSVWWSYQIKTERLVASSTDNTFMVTCPEAAAAAAGNGGFEHRLIVFRPTCPVPVKIETTKKKIRATTFLPDTLARSNNTNNDNQRVEAILIMNNRYDLEVLGGRTAEEVRVEAAEAVAKAAEAAKAVQEASMAKSMVTDIFGSSRAAAAAAAAATANKDKKDSSSTTVRTQTSKKNPMRNPLFDAPSHVMAPVSSLFEAFMGQLLAPASSNAPVRSKDVASKSSKKKEKHADKMPNGTAHQDTEMETVEMTATAQKEESEVHMDMNLPTSLSSFFSKRLVIQS</sequence>
<dbReference type="GO" id="GO:0006364">
    <property type="term" value="P:rRNA processing"/>
    <property type="evidence" value="ECO:0007669"/>
    <property type="project" value="UniProtKB-KW"/>
</dbReference>
<organism evidence="11 12">
    <name type="scientific">Actinomortierella ambigua</name>
    <dbReference type="NCBI Taxonomy" id="1343610"/>
    <lineage>
        <taxon>Eukaryota</taxon>
        <taxon>Fungi</taxon>
        <taxon>Fungi incertae sedis</taxon>
        <taxon>Mucoromycota</taxon>
        <taxon>Mortierellomycotina</taxon>
        <taxon>Mortierellomycetes</taxon>
        <taxon>Mortierellales</taxon>
        <taxon>Mortierellaceae</taxon>
        <taxon>Actinomortierella</taxon>
    </lineage>
</organism>
<dbReference type="PANTHER" id="PTHR44215:SF1">
    <property type="entry name" value="WD REPEAT-CONTAINING PROTEIN 75"/>
    <property type="match status" value="1"/>
</dbReference>
<dbReference type="InterPro" id="IPR019775">
    <property type="entry name" value="WD40_repeat_CS"/>
</dbReference>
<evidence type="ECO:0000256" key="7">
    <source>
        <dbReference type="ARBA" id="ARBA00023242"/>
    </source>
</evidence>
<evidence type="ECO:0000256" key="1">
    <source>
        <dbReference type="ARBA" id="ARBA00004604"/>
    </source>
</evidence>
<keyword evidence="4 8" id="KW-0853">WD repeat</keyword>
<keyword evidence="12" id="KW-1185">Reference proteome</keyword>
<dbReference type="SUPFAM" id="SSF50978">
    <property type="entry name" value="WD40 repeat-like"/>
    <property type="match status" value="2"/>
</dbReference>
<dbReference type="GO" id="GO:2000234">
    <property type="term" value="P:positive regulation of rRNA processing"/>
    <property type="evidence" value="ECO:0007669"/>
    <property type="project" value="TreeGrafter"/>
</dbReference>
<dbReference type="Proteomes" id="UP000807716">
    <property type="component" value="Unassembled WGS sequence"/>
</dbReference>
<feature type="repeat" description="WD" evidence="8">
    <location>
        <begin position="252"/>
        <end position="288"/>
    </location>
</feature>
<dbReference type="PROSITE" id="PS50082">
    <property type="entry name" value="WD_REPEATS_2"/>
    <property type="match status" value="3"/>
</dbReference>
<feature type="repeat" description="WD" evidence="8">
    <location>
        <begin position="45"/>
        <end position="87"/>
    </location>
</feature>
<dbReference type="Pfam" id="PF23769">
    <property type="entry name" value="Beta-prop_WDR75_2nd"/>
    <property type="match status" value="1"/>
</dbReference>
<dbReference type="InterPro" id="IPR053826">
    <property type="entry name" value="WDR75"/>
</dbReference>
<evidence type="ECO:0000256" key="8">
    <source>
        <dbReference type="PROSITE-ProRule" id="PRU00221"/>
    </source>
</evidence>
<evidence type="ECO:0000256" key="4">
    <source>
        <dbReference type="ARBA" id="ARBA00022574"/>
    </source>
</evidence>
<dbReference type="Pfam" id="PF23869">
    <property type="entry name" value="Beta-prop_WDR75_1st"/>
    <property type="match status" value="1"/>
</dbReference>
<dbReference type="GO" id="GO:0045943">
    <property type="term" value="P:positive regulation of transcription by RNA polymerase I"/>
    <property type="evidence" value="ECO:0007669"/>
    <property type="project" value="InterPro"/>
</dbReference>
<dbReference type="EMBL" id="JAAAJB010000015">
    <property type="protein sequence ID" value="KAG0269947.1"/>
    <property type="molecule type" value="Genomic_DNA"/>
</dbReference>
<dbReference type="PANTHER" id="PTHR44215">
    <property type="entry name" value="WD REPEAT-CONTAINING PROTEIN 75"/>
    <property type="match status" value="1"/>
</dbReference>
<dbReference type="InterPro" id="IPR001680">
    <property type="entry name" value="WD40_rpt"/>
</dbReference>
<proteinExistence type="predicted"/>
<dbReference type="Gene3D" id="2.130.10.10">
    <property type="entry name" value="YVTN repeat-like/Quinoprotein amine dehydrogenase"/>
    <property type="match status" value="3"/>
</dbReference>
<feature type="compositionally biased region" description="Polar residues" evidence="9">
    <location>
        <begin position="759"/>
        <end position="770"/>
    </location>
</feature>
<keyword evidence="3" id="KW-0698">rRNA processing</keyword>
<evidence type="ECO:0000256" key="9">
    <source>
        <dbReference type="SAM" id="MobiDB-lite"/>
    </source>
</evidence>